<keyword evidence="3 11" id="KW-0285">Flavoprotein</keyword>
<feature type="binding site" evidence="11 12">
    <location>
        <begin position="78"/>
        <end position="79"/>
    </location>
    <ligand>
        <name>FAD</name>
        <dbReference type="ChEBI" id="CHEBI:57692"/>
    </ligand>
</feature>
<dbReference type="GO" id="GO:0044205">
    <property type="term" value="P:'de novo' UMP biosynthetic process"/>
    <property type="evidence" value="ECO:0007669"/>
    <property type="project" value="UniProtKB-UniRule"/>
</dbReference>
<keyword evidence="6 11" id="KW-0274">FAD</keyword>
<comment type="subunit">
    <text evidence="11">Heterotetramer of 2 PyrK and 2 PyrD type B subunits.</text>
</comment>
<proteinExistence type="inferred from homology"/>
<keyword evidence="2 11" id="KW-0813">Transport</keyword>
<dbReference type="GO" id="GO:0009055">
    <property type="term" value="F:electron transfer activity"/>
    <property type="evidence" value="ECO:0007669"/>
    <property type="project" value="UniProtKB-UniRule"/>
</dbReference>
<feature type="binding site" evidence="11 12">
    <location>
        <begin position="54"/>
        <end position="57"/>
    </location>
    <ligand>
        <name>FAD</name>
        <dbReference type="ChEBI" id="CHEBI:57692"/>
    </ligand>
</feature>
<dbReference type="Gene3D" id="2.40.30.10">
    <property type="entry name" value="Translation factors"/>
    <property type="match status" value="1"/>
</dbReference>
<dbReference type="InterPro" id="IPR008333">
    <property type="entry name" value="Cbr1-like_FAD-bd_dom"/>
</dbReference>
<comment type="similarity">
    <text evidence="1 11">Belongs to the PyrK family.</text>
</comment>
<feature type="binding site" evidence="11 13">
    <location>
        <position position="221"/>
    </location>
    <ligand>
        <name>[2Fe-2S] cluster</name>
        <dbReference type="ChEBI" id="CHEBI:190135"/>
    </ligand>
</feature>
<evidence type="ECO:0000256" key="8">
    <source>
        <dbReference type="ARBA" id="ARBA00022982"/>
    </source>
</evidence>
<dbReference type="EMBL" id="UPPP01000062">
    <property type="protein sequence ID" value="VBB06277.1"/>
    <property type="molecule type" value="Genomic_DNA"/>
</dbReference>
<dbReference type="Pfam" id="PF10418">
    <property type="entry name" value="DHODB_Fe-S_bind"/>
    <property type="match status" value="1"/>
</dbReference>
<evidence type="ECO:0000256" key="2">
    <source>
        <dbReference type="ARBA" id="ARBA00022448"/>
    </source>
</evidence>
<feature type="binding site" evidence="11 13">
    <location>
        <position position="242"/>
    </location>
    <ligand>
        <name>[2Fe-2S] cluster</name>
        <dbReference type="ChEBI" id="CHEBI:190135"/>
    </ligand>
</feature>
<sequence length="255" mass="27975">MPKTAERMPITKNRLIKNGVYELSFHMPHWAYDARPGQFVHIRIADSCQPLLRRPFSIAGTDAATGEVSVIYRVVGQGTSYLTQLKAGDFIDCLGPLGRPFDLECERPLLVGGGMGLAPLLFLARVLCPRPAEILMGGRTKEELFWTDRFATVCENIHITTDDGSLGQRGVTADVLPALLAAKQFDRIYTCGPHAMMQKVAQSARQLAISCQVSLEEPMACGLGACLSCTCEGQDGKRRKVCTDGPVFWSWEVVL</sequence>
<evidence type="ECO:0000256" key="10">
    <source>
        <dbReference type="ARBA" id="ARBA00023014"/>
    </source>
</evidence>
<dbReference type="PANTHER" id="PTHR43513">
    <property type="entry name" value="DIHYDROOROTATE DEHYDROGENASE B (NAD(+)), ELECTRON TRANSFER SUBUNIT"/>
    <property type="match status" value="1"/>
</dbReference>
<keyword evidence="7 11" id="KW-0665">Pyrimidine biosynthesis</keyword>
<evidence type="ECO:0000313" key="16">
    <source>
        <dbReference type="Proteomes" id="UP000277811"/>
    </source>
</evidence>
<evidence type="ECO:0000256" key="9">
    <source>
        <dbReference type="ARBA" id="ARBA00023004"/>
    </source>
</evidence>
<dbReference type="GO" id="GO:0046872">
    <property type="term" value="F:metal ion binding"/>
    <property type="evidence" value="ECO:0007669"/>
    <property type="project" value="UniProtKB-KW"/>
</dbReference>
<dbReference type="UniPathway" id="UPA00070">
    <property type="reaction ID" value="UER00945"/>
</dbReference>
<comment type="cofactor">
    <cofactor evidence="11 12">
        <name>FAD</name>
        <dbReference type="ChEBI" id="CHEBI:57692"/>
    </cofactor>
    <text evidence="11 12">Binds 1 FAD per subunit.</text>
</comment>
<dbReference type="PANTHER" id="PTHR43513:SF3">
    <property type="entry name" value="DIHYDROOROTATE DEHYDROGENASE B (NAD(+)), ELECTRON TRANSFER SUBUNIT-RELATED"/>
    <property type="match status" value="1"/>
</dbReference>
<comment type="cofactor">
    <cofactor evidence="11">
        <name>[2Fe-2S] cluster</name>
        <dbReference type="ChEBI" id="CHEBI:190135"/>
    </cofactor>
    <text evidence="11">Binds 1 [2Fe-2S] cluster per subunit.</text>
</comment>
<organism evidence="15 16">
    <name type="scientific">Lucifera butyrica</name>
    <dbReference type="NCBI Taxonomy" id="1351585"/>
    <lineage>
        <taxon>Bacteria</taxon>
        <taxon>Bacillati</taxon>
        <taxon>Bacillota</taxon>
        <taxon>Negativicutes</taxon>
        <taxon>Veillonellales</taxon>
        <taxon>Veillonellaceae</taxon>
        <taxon>Lucifera</taxon>
    </lineage>
</organism>
<keyword evidence="5 11" id="KW-0479">Metal-binding</keyword>
<dbReference type="Gene3D" id="2.10.240.10">
    <property type="entry name" value="Dihydroorotate dehydrogenase, electron transfer subunit"/>
    <property type="match status" value="1"/>
</dbReference>
<dbReference type="GO" id="GO:0016491">
    <property type="term" value="F:oxidoreductase activity"/>
    <property type="evidence" value="ECO:0007669"/>
    <property type="project" value="InterPro"/>
</dbReference>
<keyword evidence="16" id="KW-1185">Reference proteome</keyword>
<dbReference type="SUPFAM" id="SSF52343">
    <property type="entry name" value="Ferredoxin reductase-like, C-terminal NADP-linked domain"/>
    <property type="match status" value="1"/>
</dbReference>
<evidence type="ECO:0000256" key="1">
    <source>
        <dbReference type="ARBA" id="ARBA00006422"/>
    </source>
</evidence>
<keyword evidence="9 11" id="KW-0408">Iron</keyword>
<evidence type="ECO:0000256" key="7">
    <source>
        <dbReference type="ARBA" id="ARBA00022975"/>
    </source>
</evidence>
<protein>
    <recommendedName>
        <fullName evidence="11">Dihydroorotate dehydrogenase B (NAD(+)), electron transfer subunit</fullName>
    </recommendedName>
    <alternativeName>
        <fullName evidence="11">Dihydroorotate oxidase B, electron transfer subunit</fullName>
    </alternativeName>
</protein>
<dbReference type="PROSITE" id="PS51384">
    <property type="entry name" value="FAD_FR"/>
    <property type="match status" value="1"/>
</dbReference>
<evidence type="ECO:0000256" key="5">
    <source>
        <dbReference type="ARBA" id="ARBA00022723"/>
    </source>
</evidence>
<dbReference type="SUPFAM" id="SSF63380">
    <property type="entry name" value="Riboflavin synthase domain-like"/>
    <property type="match status" value="1"/>
</dbReference>
<dbReference type="GO" id="GO:0051537">
    <property type="term" value="F:2 iron, 2 sulfur cluster binding"/>
    <property type="evidence" value="ECO:0007669"/>
    <property type="project" value="UniProtKB-KW"/>
</dbReference>
<dbReference type="CDD" id="cd06218">
    <property type="entry name" value="DHOD_e_trans"/>
    <property type="match status" value="1"/>
</dbReference>
<comment type="function">
    <text evidence="11">Responsible for channeling the electrons from the oxidation of dihydroorotate from the FMN redox center in the PyrD type B subunit to the ultimate electron acceptor NAD(+).</text>
</comment>
<dbReference type="RefSeq" id="WP_122627237.1">
    <property type="nucleotide sequence ID" value="NZ_UPPP01000062.1"/>
</dbReference>
<dbReference type="GO" id="GO:0050660">
    <property type="term" value="F:flavin adenine dinucleotide binding"/>
    <property type="evidence" value="ECO:0007669"/>
    <property type="project" value="InterPro"/>
</dbReference>
<evidence type="ECO:0000256" key="11">
    <source>
        <dbReference type="HAMAP-Rule" id="MF_01211"/>
    </source>
</evidence>
<feature type="binding site" evidence="11 13">
    <location>
        <position position="229"/>
    </location>
    <ligand>
        <name>[2Fe-2S] cluster</name>
        <dbReference type="ChEBI" id="CHEBI:190135"/>
    </ligand>
</feature>
<dbReference type="InterPro" id="IPR012165">
    <property type="entry name" value="Cyt_c3_hydrogenase_gsu"/>
</dbReference>
<comment type="cofactor">
    <cofactor evidence="13">
        <name>[2Fe-2S] cluster</name>
        <dbReference type="ChEBI" id="CHEBI:190135"/>
    </cofactor>
    <text evidence="13">Binds 1 [2Fe-2S] cluster per subunit.</text>
</comment>
<dbReference type="InterPro" id="IPR017938">
    <property type="entry name" value="Riboflavin_synthase-like_b-brl"/>
</dbReference>
<feature type="domain" description="FAD-binding FR-type" evidence="14">
    <location>
        <begin position="3"/>
        <end position="103"/>
    </location>
</feature>
<gene>
    <name evidence="11" type="primary">pyrK</name>
    <name evidence="15" type="ORF">LUCI_1496</name>
</gene>
<dbReference type="HAMAP" id="MF_01211">
    <property type="entry name" value="DHODB_Fe_S_bind"/>
    <property type="match status" value="1"/>
</dbReference>
<comment type="pathway">
    <text evidence="11">Pyrimidine metabolism; UMP biosynthesis via de novo pathway; orotate from (S)-dihydroorotate (NAD(+) route): step 1/1.</text>
</comment>
<evidence type="ECO:0000256" key="12">
    <source>
        <dbReference type="PIRSR" id="PIRSR006816-1"/>
    </source>
</evidence>
<keyword evidence="4 11" id="KW-0001">2Fe-2S</keyword>
<evidence type="ECO:0000256" key="13">
    <source>
        <dbReference type="PIRSR" id="PIRSR006816-2"/>
    </source>
</evidence>
<keyword evidence="8 11" id="KW-0249">Electron transport</keyword>
<evidence type="ECO:0000256" key="3">
    <source>
        <dbReference type="ARBA" id="ARBA00022630"/>
    </source>
</evidence>
<dbReference type="InterPro" id="IPR037117">
    <property type="entry name" value="Dihydroorotate_DH_ele_sf"/>
</dbReference>
<dbReference type="InterPro" id="IPR019480">
    <property type="entry name" value="Dihydroorotate_DH_Fe-S-bd"/>
</dbReference>
<dbReference type="InterPro" id="IPR050353">
    <property type="entry name" value="PyrK_electron_transfer"/>
</dbReference>
<dbReference type="AlphaFoldDB" id="A0A498R608"/>
<reference evidence="15 16" key="1">
    <citation type="submission" date="2018-06" db="EMBL/GenBank/DDBJ databases">
        <authorList>
            <person name="Strepis N."/>
        </authorList>
    </citation>
    <scope>NUCLEOTIDE SEQUENCE [LARGE SCALE GENOMIC DNA]</scope>
    <source>
        <strain evidence="15">LUCI</strain>
    </source>
</reference>
<keyword evidence="10 11" id="KW-0411">Iron-sulfur</keyword>
<dbReference type="PIRSF" id="PIRSF006816">
    <property type="entry name" value="Cyc3_hyd_g"/>
    <property type="match status" value="1"/>
</dbReference>
<evidence type="ECO:0000313" key="15">
    <source>
        <dbReference type="EMBL" id="VBB06277.1"/>
    </source>
</evidence>
<dbReference type="OrthoDB" id="9778346at2"/>
<evidence type="ECO:0000259" key="14">
    <source>
        <dbReference type="PROSITE" id="PS51384"/>
    </source>
</evidence>
<accession>A0A498R608</accession>
<dbReference type="Proteomes" id="UP000277811">
    <property type="component" value="Unassembled WGS sequence"/>
</dbReference>
<name>A0A498R608_9FIRM</name>
<dbReference type="Gene3D" id="3.40.50.80">
    <property type="entry name" value="Nucleotide-binding domain of ferredoxin-NADP reductase (FNR) module"/>
    <property type="match status" value="1"/>
</dbReference>
<feature type="binding site" evidence="11 12">
    <location>
        <begin position="71"/>
        <end position="73"/>
    </location>
    <ligand>
        <name>FAD</name>
        <dbReference type="ChEBI" id="CHEBI:57692"/>
    </ligand>
</feature>
<dbReference type="InterPro" id="IPR023455">
    <property type="entry name" value="Dihydroorotate_DHASE_ETsu"/>
</dbReference>
<dbReference type="InterPro" id="IPR017927">
    <property type="entry name" value="FAD-bd_FR_type"/>
</dbReference>
<evidence type="ECO:0000256" key="4">
    <source>
        <dbReference type="ARBA" id="ARBA00022714"/>
    </source>
</evidence>
<feature type="binding site" evidence="11 13">
    <location>
        <position position="226"/>
    </location>
    <ligand>
        <name>[2Fe-2S] cluster</name>
        <dbReference type="ChEBI" id="CHEBI:190135"/>
    </ligand>
</feature>
<dbReference type="Pfam" id="PF00970">
    <property type="entry name" value="FAD_binding_6"/>
    <property type="match status" value="1"/>
</dbReference>
<evidence type="ECO:0000256" key="6">
    <source>
        <dbReference type="ARBA" id="ARBA00022827"/>
    </source>
</evidence>
<dbReference type="InterPro" id="IPR039261">
    <property type="entry name" value="FNR_nucleotide-bd"/>
</dbReference>